<dbReference type="RefSeq" id="WP_036243442.1">
    <property type="nucleotide sequence ID" value="NZ_BMWY01000001.1"/>
</dbReference>
<dbReference type="Gene3D" id="2.60.120.200">
    <property type="match status" value="1"/>
</dbReference>
<gene>
    <name evidence="3" type="ORF">GCM10008088_01030</name>
</gene>
<dbReference type="Gene3D" id="2.60.40.10">
    <property type="entry name" value="Immunoglobulins"/>
    <property type="match status" value="1"/>
</dbReference>
<dbReference type="InterPro" id="IPR044016">
    <property type="entry name" value="Big_13"/>
</dbReference>
<dbReference type="Pfam" id="PF19077">
    <property type="entry name" value="Big_13"/>
    <property type="match status" value="1"/>
</dbReference>
<keyword evidence="1" id="KW-0732">Signal</keyword>
<dbReference type="Proteomes" id="UP000615593">
    <property type="component" value="Unassembled WGS sequence"/>
</dbReference>
<feature type="domain" description="Bacterial Ig-like" evidence="2">
    <location>
        <begin position="53"/>
        <end position="134"/>
    </location>
</feature>
<proteinExistence type="predicted"/>
<protein>
    <recommendedName>
        <fullName evidence="2">Bacterial Ig-like domain-containing protein</fullName>
    </recommendedName>
</protein>
<dbReference type="PROSITE" id="PS51257">
    <property type="entry name" value="PROKAR_LIPOPROTEIN"/>
    <property type="match status" value="1"/>
</dbReference>
<evidence type="ECO:0000313" key="3">
    <source>
        <dbReference type="EMBL" id="GGZ43874.1"/>
    </source>
</evidence>
<dbReference type="EMBL" id="BMWY01000001">
    <property type="protein sequence ID" value="GGZ43874.1"/>
    <property type="molecule type" value="Genomic_DNA"/>
</dbReference>
<organism evidence="3 4">
    <name type="scientific">Mesonia mobilis</name>
    <dbReference type="NCBI Taxonomy" id="369791"/>
    <lineage>
        <taxon>Bacteria</taxon>
        <taxon>Pseudomonadati</taxon>
        <taxon>Bacteroidota</taxon>
        <taxon>Flavobacteriia</taxon>
        <taxon>Flavobacteriales</taxon>
        <taxon>Flavobacteriaceae</taxon>
        <taxon>Mesonia</taxon>
    </lineage>
</organism>
<evidence type="ECO:0000313" key="4">
    <source>
        <dbReference type="Proteomes" id="UP000615593"/>
    </source>
</evidence>
<evidence type="ECO:0000259" key="2">
    <source>
        <dbReference type="Pfam" id="PF19077"/>
    </source>
</evidence>
<dbReference type="InterPro" id="IPR013783">
    <property type="entry name" value="Ig-like_fold"/>
</dbReference>
<sequence length="364" mass="39961">MFKQYIVKKLSLLSLVLVIAAACQQEEIDDITKVDPGEDQAAPEVEITSPGDDTDFQTTTETVMINIAFEATDDIEITEISVDLNGEELEFYDEFTDYRIVDKEVPYELSDGEYTLTVTVTDIAGNTTSETINFSKETVPYVPQFDGEAFYMNLNGGYADLISNREITAVGEPGFAGEAQIGSNAYAGNTDSYLTAPVEGLTSLTFSATFWYKLDADQEKAGIITASALQNPENPEGPQNLRTSGFRFFREGTDVFKLNIGNGSAEAWNDPGSSNISSGEWTHIAFTISETETVIYFNGEAINTSTLDAPMSWEGVDLISIMSGAPGFTEWGHLSDLSYMDDLRFFNKALTAEEVNEVMGYTEE</sequence>
<accession>A0ABQ3BKQ9</accession>
<dbReference type="InterPro" id="IPR013320">
    <property type="entry name" value="ConA-like_dom_sf"/>
</dbReference>
<evidence type="ECO:0000256" key="1">
    <source>
        <dbReference type="SAM" id="SignalP"/>
    </source>
</evidence>
<comment type="caution">
    <text evidence="3">The sequence shown here is derived from an EMBL/GenBank/DDBJ whole genome shotgun (WGS) entry which is preliminary data.</text>
</comment>
<dbReference type="Pfam" id="PF13385">
    <property type="entry name" value="Laminin_G_3"/>
    <property type="match status" value="1"/>
</dbReference>
<dbReference type="GeneID" id="94367743"/>
<name>A0ABQ3BKQ9_9FLAO</name>
<dbReference type="SUPFAM" id="SSF49899">
    <property type="entry name" value="Concanavalin A-like lectins/glucanases"/>
    <property type="match status" value="1"/>
</dbReference>
<feature type="signal peptide" evidence="1">
    <location>
        <begin position="1"/>
        <end position="24"/>
    </location>
</feature>
<feature type="chain" id="PRO_5045087517" description="Bacterial Ig-like domain-containing protein" evidence="1">
    <location>
        <begin position="25"/>
        <end position="364"/>
    </location>
</feature>
<keyword evidence="4" id="KW-1185">Reference proteome</keyword>
<reference evidence="4" key="1">
    <citation type="journal article" date="2019" name="Int. J. Syst. Evol. Microbiol.">
        <title>The Global Catalogue of Microorganisms (GCM) 10K type strain sequencing project: providing services to taxonomists for standard genome sequencing and annotation.</title>
        <authorList>
            <consortium name="The Broad Institute Genomics Platform"/>
            <consortium name="The Broad Institute Genome Sequencing Center for Infectious Disease"/>
            <person name="Wu L."/>
            <person name="Ma J."/>
        </authorList>
    </citation>
    <scope>NUCLEOTIDE SEQUENCE [LARGE SCALE GENOMIC DNA]</scope>
    <source>
        <strain evidence="4">KCTC 12708</strain>
    </source>
</reference>